<dbReference type="InterPro" id="IPR036249">
    <property type="entry name" value="Thioredoxin-like_sf"/>
</dbReference>
<protein>
    <recommendedName>
        <fullName evidence="3">thioredoxin-dependent peroxiredoxin</fullName>
        <ecNumber evidence="3">1.11.1.24</ecNumber>
    </recommendedName>
</protein>
<dbReference type="InterPro" id="IPR000866">
    <property type="entry name" value="AhpC/TSA"/>
</dbReference>
<evidence type="ECO:0000256" key="3">
    <source>
        <dbReference type="ARBA" id="ARBA00013017"/>
    </source>
</evidence>
<evidence type="ECO:0000256" key="8">
    <source>
        <dbReference type="ARBA" id="ARBA00045169"/>
    </source>
</evidence>
<dbReference type="GO" id="GO:0006979">
    <property type="term" value="P:response to oxidative stress"/>
    <property type="evidence" value="ECO:0007669"/>
    <property type="project" value="TreeGrafter"/>
</dbReference>
<dbReference type="InterPro" id="IPR013766">
    <property type="entry name" value="Thioredoxin_domain"/>
</dbReference>
<dbReference type="InterPro" id="IPR050217">
    <property type="entry name" value="Peroxiredoxin"/>
</dbReference>
<evidence type="ECO:0000256" key="10">
    <source>
        <dbReference type="SAM" id="MobiDB-lite"/>
    </source>
</evidence>
<evidence type="ECO:0000256" key="4">
    <source>
        <dbReference type="ARBA" id="ARBA00022490"/>
    </source>
</evidence>
<feature type="domain" description="Thioredoxin" evidence="11">
    <location>
        <begin position="144"/>
        <end position="325"/>
    </location>
</feature>
<dbReference type="CDD" id="cd03015">
    <property type="entry name" value="PRX_Typ2cys"/>
    <property type="match status" value="1"/>
</dbReference>
<dbReference type="Gene3D" id="3.30.300.130">
    <property type="entry name" value="Fe-S cluster assembly (FSCA)"/>
    <property type="match status" value="1"/>
</dbReference>
<evidence type="ECO:0000256" key="7">
    <source>
        <dbReference type="ARBA" id="ARBA00023284"/>
    </source>
</evidence>
<dbReference type="SUPFAM" id="SSF117916">
    <property type="entry name" value="Fe-S cluster assembly (FSCA) domain-like"/>
    <property type="match status" value="1"/>
</dbReference>
<keyword evidence="7" id="KW-0676">Redox-active center</keyword>
<evidence type="ECO:0000256" key="1">
    <source>
        <dbReference type="ARBA" id="ARBA00004496"/>
    </source>
</evidence>
<keyword evidence="4" id="KW-0963">Cytoplasm</keyword>
<comment type="function">
    <text evidence="8">Thiol-specific peroxidase that catalyzes the reduction of hydrogen peroxide and organic hydroperoxides to water and alcohols, respectively. Plays a role in cell protection against oxidative stress by detoxifying peroxides. May be an antioxidant enzyme particularly in the developing shoot and photosynthesizing leaf.</text>
</comment>
<dbReference type="AlphaFoldDB" id="A0A9I9CW82"/>
<name>A0A9I9CW82_CUCME</name>
<dbReference type="PANTHER" id="PTHR10681">
    <property type="entry name" value="THIOREDOXIN PEROXIDASE"/>
    <property type="match status" value="1"/>
</dbReference>
<evidence type="ECO:0000256" key="9">
    <source>
        <dbReference type="ARBA" id="ARBA00049091"/>
    </source>
</evidence>
<dbReference type="GO" id="GO:0045454">
    <property type="term" value="P:cell redox homeostasis"/>
    <property type="evidence" value="ECO:0007669"/>
    <property type="project" value="TreeGrafter"/>
</dbReference>
<accession>A0A9I9CW82</accession>
<reference evidence="12" key="1">
    <citation type="submission" date="2023-03" db="UniProtKB">
        <authorList>
            <consortium name="EnsemblPlants"/>
        </authorList>
    </citation>
    <scope>IDENTIFICATION</scope>
</reference>
<dbReference type="Pfam" id="PF10417">
    <property type="entry name" value="1-cysPrx_C"/>
    <property type="match status" value="1"/>
</dbReference>
<dbReference type="EC" id="1.11.1.24" evidence="3"/>
<dbReference type="SUPFAM" id="SSF52833">
    <property type="entry name" value="Thioredoxin-like"/>
    <property type="match status" value="1"/>
</dbReference>
<dbReference type="InterPro" id="IPR019479">
    <property type="entry name" value="Peroxiredoxin_C"/>
</dbReference>
<comment type="subcellular location">
    <subcellularLocation>
        <location evidence="1">Cytoplasm</location>
    </subcellularLocation>
</comment>
<proteinExistence type="inferred from homology"/>
<comment type="catalytic activity">
    <reaction evidence="9">
        <text>a hydroperoxide + [thioredoxin]-dithiol = an alcohol + [thioredoxin]-disulfide + H2O</text>
        <dbReference type="Rhea" id="RHEA:62620"/>
        <dbReference type="Rhea" id="RHEA-COMP:10698"/>
        <dbReference type="Rhea" id="RHEA-COMP:10700"/>
        <dbReference type="ChEBI" id="CHEBI:15377"/>
        <dbReference type="ChEBI" id="CHEBI:29950"/>
        <dbReference type="ChEBI" id="CHEBI:30879"/>
        <dbReference type="ChEBI" id="CHEBI:35924"/>
        <dbReference type="ChEBI" id="CHEBI:50058"/>
        <dbReference type="EC" id="1.11.1.24"/>
    </reaction>
</comment>
<dbReference type="InterPro" id="IPR034904">
    <property type="entry name" value="FSCA_dom_sf"/>
</dbReference>
<feature type="region of interest" description="Disordered" evidence="10">
    <location>
        <begin position="439"/>
        <end position="462"/>
    </location>
</feature>
<feature type="region of interest" description="Disordered" evidence="10">
    <location>
        <begin position="331"/>
        <end position="389"/>
    </location>
</feature>
<dbReference type="GO" id="GO:0033554">
    <property type="term" value="P:cellular response to stress"/>
    <property type="evidence" value="ECO:0007669"/>
    <property type="project" value="TreeGrafter"/>
</dbReference>
<dbReference type="PROSITE" id="PS51352">
    <property type="entry name" value="THIOREDOXIN_2"/>
    <property type="match status" value="1"/>
</dbReference>
<dbReference type="Gramene" id="MELO3C009519.2.1">
    <property type="protein sequence ID" value="MELO3C009519.2.1"/>
    <property type="gene ID" value="MELO3C009519.2"/>
</dbReference>
<keyword evidence="6" id="KW-1015">Disulfide bond</keyword>
<dbReference type="GO" id="GO:0008379">
    <property type="term" value="F:thioredoxin peroxidase activity"/>
    <property type="evidence" value="ECO:0007669"/>
    <property type="project" value="TreeGrafter"/>
</dbReference>
<dbReference type="Pfam" id="PF00578">
    <property type="entry name" value="AhpC-TSA"/>
    <property type="match status" value="1"/>
</dbReference>
<comment type="similarity">
    <text evidence="2">Belongs to the peroxiredoxin family. AhpC/Prx1 subfamily.</text>
</comment>
<dbReference type="Gene3D" id="3.40.30.10">
    <property type="entry name" value="Glutaredoxin"/>
    <property type="match status" value="1"/>
</dbReference>
<evidence type="ECO:0000256" key="2">
    <source>
        <dbReference type="ARBA" id="ARBA00009796"/>
    </source>
</evidence>
<dbReference type="GO" id="GO:0005737">
    <property type="term" value="C:cytoplasm"/>
    <property type="evidence" value="ECO:0007669"/>
    <property type="project" value="UniProtKB-SubCell"/>
</dbReference>
<sequence>NSGRLPSTLKCVEVKAVKLSSQRFSSSLHLSISPPYSHFVLCLFPVMACSAASTALISSNPSSFPAKSNPPIASAPFSRTLALPKSFLGLRKSFQPSAPRSFSSSSSSRETRSRRSFSVRASQSCEGELEIEITFGLMKSSELPLVGNVAPDFEAEAVFDQEFIKVKLSEYIGKKYVILFFYPLDFTFVCPTEITAFSDRYDEFKQLNTEVLGVSIDSVFSHLAWVQTDRKSGGLGDLQYPLVSDVTKSISKSYGVLIPDQMYRSDIVVIAQLTSVQQHFNEQGIALRGLFIIDKEGIIQHSTINNLAIGRSVDETKRTLQALQYVQENPDEVCPAGWKPGEKSMKPDPKEKSSEGKKGGFSNLNHKSLPKKPNPHPQNHDAATGAISPPQHRLTSIFIINSRHLLHCTSSNIEVPTAGDAIQFAIDNEDTEAETQCFGNAGSRSTTAGSDGGERETGTWGSSCGASADIRRLRRHYRVLKWDMKLREESDSGVVELAELDGPFVKISLKGRFWHKRSTVVARVGNYLKNRIPEILEVEIEDESQLDDSPASF</sequence>
<dbReference type="EnsemblPlants" id="MELO3C009519.2.1">
    <property type="protein sequence ID" value="MELO3C009519.2.1"/>
    <property type="gene ID" value="MELO3C009519.2"/>
</dbReference>
<feature type="compositionally biased region" description="Basic and acidic residues" evidence="10">
    <location>
        <begin position="340"/>
        <end position="358"/>
    </location>
</feature>
<evidence type="ECO:0000259" key="11">
    <source>
        <dbReference type="PROSITE" id="PS51352"/>
    </source>
</evidence>
<dbReference type="GO" id="GO:0042744">
    <property type="term" value="P:hydrogen peroxide catabolic process"/>
    <property type="evidence" value="ECO:0007669"/>
    <property type="project" value="TreeGrafter"/>
</dbReference>
<evidence type="ECO:0000256" key="6">
    <source>
        <dbReference type="ARBA" id="ARBA00023157"/>
    </source>
</evidence>
<keyword evidence="5" id="KW-0560">Oxidoreductase</keyword>
<organism evidence="12">
    <name type="scientific">Cucumis melo</name>
    <name type="common">Muskmelon</name>
    <dbReference type="NCBI Taxonomy" id="3656"/>
    <lineage>
        <taxon>Eukaryota</taxon>
        <taxon>Viridiplantae</taxon>
        <taxon>Streptophyta</taxon>
        <taxon>Embryophyta</taxon>
        <taxon>Tracheophyta</taxon>
        <taxon>Spermatophyta</taxon>
        <taxon>Magnoliopsida</taxon>
        <taxon>eudicotyledons</taxon>
        <taxon>Gunneridae</taxon>
        <taxon>Pentapetalae</taxon>
        <taxon>rosids</taxon>
        <taxon>fabids</taxon>
        <taxon>Cucurbitales</taxon>
        <taxon>Cucurbitaceae</taxon>
        <taxon>Benincaseae</taxon>
        <taxon>Cucumis</taxon>
    </lineage>
</organism>
<evidence type="ECO:0000313" key="12">
    <source>
        <dbReference type="EnsemblPlants" id="MELO3C009519.2.1"/>
    </source>
</evidence>
<evidence type="ECO:0000256" key="5">
    <source>
        <dbReference type="ARBA" id="ARBA00023002"/>
    </source>
</evidence>
<dbReference type="FunFam" id="3.40.30.10:FF:000002">
    <property type="entry name" value="Alkyl hydroperoxide reductase C"/>
    <property type="match status" value="1"/>
</dbReference>
<dbReference type="PANTHER" id="PTHR10681:SF128">
    <property type="entry name" value="THIOREDOXIN-DEPENDENT PEROXIDE REDUCTASE, MITOCHONDRIAL"/>
    <property type="match status" value="1"/>
</dbReference>